<dbReference type="Pfam" id="PF02561">
    <property type="entry name" value="FliS"/>
    <property type="match status" value="1"/>
</dbReference>
<keyword evidence="7" id="KW-0282">Flagellum</keyword>
<keyword evidence="5" id="KW-0143">Chaperone</keyword>
<accession>A0A5C5VVS2</accession>
<evidence type="ECO:0000313" key="8">
    <source>
        <dbReference type="Proteomes" id="UP000318995"/>
    </source>
</evidence>
<dbReference type="PANTHER" id="PTHR34773">
    <property type="entry name" value="FLAGELLAR SECRETION CHAPERONE FLIS"/>
    <property type="match status" value="1"/>
</dbReference>
<dbReference type="InterPro" id="IPR036584">
    <property type="entry name" value="FliS_sf"/>
</dbReference>
<dbReference type="SUPFAM" id="SSF101116">
    <property type="entry name" value="Flagellar export chaperone FliS"/>
    <property type="match status" value="1"/>
</dbReference>
<dbReference type="OrthoDB" id="291236at2"/>
<comment type="caution">
    <text evidence="7">The sequence shown here is derived from an EMBL/GenBank/DDBJ whole genome shotgun (WGS) entry which is preliminary data.</text>
</comment>
<dbReference type="GO" id="GO:0044780">
    <property type="term" value="P:bacterial-type flagellum assembly"/>
    <property type="evidence" value="ECO:0007669"/>
    <property type="project" value="InterPro"/>
</dbReference>
<dbReference type="CDD" id="cd16098">
    <property type="entry name" value="FliS"/>
    <property type="match status" value="1"/>
</dbReference>
<dbReference type="AlphaFoldDB" id="A0A5C5VVS2"/>
<proteinExistence type="inferred from homology"/>
<feature type="compositionally biased region" description="Low complexity" evidence="6">
    <location>
        <begin position="132"/>
        <end position="144"/>
    </location>
</feature>
<feature type="compositionally biased region" description="Polar residues" evidence="6">
    <location>
        <begin position="150"/>
        <end position="160"/>
    </location>
</feature>
<dbReference type="PANTHER" id="PTHR34773:SF1">
    <property type="entry name" value="FLAGELLAR SECRETION CHAPERONE FLIS"/>
    <property type="match status" value="1"/>
</dbReference>
<dbReference type="GO" id="GO:0071973">
    <property type="term" value="P:bacterial-type flagellum-dependent cell motility"/>
    <property type="evidence" value="ECO:0007669"/>
    <property type="project" value="TreeGrafter"/>
</dbReference>
<name>A0A5C5VVS2_9BACT</name>
<evidence type="ECO:0000256" key="3">
    <source>
        <dbReference type="ARBA" id="ARBA00022490"/>
    </source>
</evidence>
<evidence type="ECO:0000256" key="1">
    <source>
        <dbReference type="ARBA" id="ARBA00004514"/>
    </source>
</evidence>
<keyword evidence="7" id="KW-0969">Cilium</keyword>
<keyword evidence="3" id="KW-0963">Cytoplasm</keyword>
<keyword evidence="7" id="KW-0966">Cell projection</keyword>
<evidence type="ECO:0000256" key="5">
    <source>
        <dbReference type="ARBA" id="ARBA00023186"/>
    </source>
</evidence>
<gene>
    <name evidence="7" type="primary">fliS</name>
    <name evidence="7" type="ORF">Pla111_26710</name>
</gene>
<comment type="similarity">
    <text evidence="2">Belongs to the FliS family.</text>
</comment>
<dbReference type="RefSeq" id="WP_146574896.1">
    <property type="nucleotide sequence ID" value="NZ_SJPH01000006.1"/>
</dbReference>
<feature type="region of interest" description="Disordered" evidence="6">
    <location>
        <begin position="126"/>
        <end position="160"/>
    </location>
</feature>
<evidence type="ECO:0000256" key="6">
    <source>
        <dbReference type="SAM" id="MobiDB-lite"/>
    </source>
</evidence>
<comment type="subcellular location">
    <subcellularLocation>
        <location evidence="1">Cytoplasm</location>
        <location evidence="1">Cytosol</location>
    </subcellularLocation>
</comment>
<evidence type="ECO:0000313" key="7">
    <source>
        <dbReference type="EMBL" id="TWT42698.1"/>
    </source>
</evidence>
<keyword evidence="4" id="KW-1005">Bacterial flagellum biogenesis</keyword>
<sequence length="160" mass="17776">MSTNLNREYLEARVQTANSAQLHLMLLDGALRFGREAEKAVLRQDELAAHPALMRTLDIVEELLVGVKDQKTDLNAKLAKLYEFVYARLTSVYVNLDKQLMADALRVLEFQRETWRQACEKLTTEARDESAAAKPATKTAAPKPHLGGSPVTTPGLTLEA</sequence>
<dbReference type="InterPro" id="IPR003713">
    <property type="entry name" value="FliS"/>
</dbReference>
<dbReference type="EMBL" id="SJPH01000006">
    <property type="protein sequence ID" value="TWT42698.1"/>
    <property type="molecule type" value="Genomic_DNA"/>
</dbReference>
<dbReference type="Proteomes" id="UP000318995">
    <property type="component" value="Unassembled WGS sequence"/>
</dbReference>
<dbReference type="NCBIfam" id="TIGR00208">
    <property type="entry name" value="fliS"/>
    <property type="match status" value="1"/>
</dbReference>
<evidence type="ECO:0000256" key="4">
    <source>
        <dbReference type="ARBA" id="ARBA00022795"/>
    </source>
</evidence>
<evidence type="ECO:0000256" key="2">
    <source>
        <dbReference type="ARBA" id="ARBA00008787"/>
    </source>
</evidence>
<dbReference type="Gene3D" id="1.20.120.340">
    <property type="entry name" value="Flagellar protein FliS"/>
    <property type="match status" value="1"/>
</dbReference>
<organism evidence="7 8">
    <name type="scientific">Botrimarina hoheduenensis</name>
    <dbReference type="NCBI Taxonomy" id="2528000"/>
    <lineage>
        <taxon>Bacteria</taxon>
        <taxon>Pseudomonadati</taxon>
        <taxon>Planctomycetota</taxon>
        <taxon>Planctomycetia</taxon>
        <taxon>Pirellulales</taxon>
        <taxon>Lacipirellulaceae</taxon>
        <taxon>Botrimarina</taxon>
    </lineage>
</organism>
<protein>
    <submittedName>
        <fullName evidence="7">Flagellar protein FliS</fullName>
    </submittedName>
</protein>
<reference evidence="7 8" key="1">
    <citation type="submission" date="2019-02" db="EMBL/GenBank/DDBJ databases">
        <title>Deep-cultivation of Planctomycetes and their phenomic and genomic characterization uncovers novel biology.</title>
        <authorList>
            <person name="Wiegand S."/>
            <person name="Jogler M."/>
            <person name="Boedeker C."/>
            <person name="Pinto D."/>
            <person name="Vollmers J."/>
            <person name="Rivas-Marin E."/>
            <person name="Kohn T."/>
            <person name="Peeters S.H."/>
            <person name="Heuer A."/>
            <person name="Rast P."/>
            <person name="Oberbeckmann S."/>
            <person name="Bunk B."/>
            <person name="Jeske O."/>
            <person name="Meyerdierks A."/>
            <person name="Storesund J.E."/>
            <person name="Kallscheuer N."/>
            <person name="Luecker S."/>
            <person name="Lage O.M."/>
            <person name="Pohl T."/>
            <person name="Merkel B.J."/>
            <person name="Hornburger P."/>
            <person name="Mueller R.-W."/>
            <person name="Bruemmer F."/>
            <person name="Labrenz M."/>
            <person name="Spormann A.M."/>
            <person name="Op Den Camp H."/>
            <person name="Overmann J."/>
            <person name="Amann R."/>
            <person name="Jetten M.S.M."/>
            <person name="Mascher T."/>
            <person name="Medema M.H."/>
            <person name="Devos D.P."/>
            <person name="Kaster A.-K."/>
            <person name="Ovreas L."/>
            <person name="Rohde M."/>
            <person name="Galperin M.Y."/>
            <person name="Jogler C."/>
        </authorList>
    </citation>
    <scope>NUCLEOTIDE SEQUENCE [LARGE SCALE GENOMIC DNA]</scope>
    <source>
        <strain evidence="7 8">Pla111</strain>
    </source>
</reference>
<keyword evidence="8" id="KW-1185">Reference proteome</keyword>
<dbReference type="GO" id="GO:0005829">
    <property type="term" value="C:cytosol"/>
    <property type="evidence" value="ECO:0007669"/>
    <property type="project" value="UniProtKB-SubCell"/>
</dbReference>